<feature type="region of interest" description="Disordered" evidence="4">
    <location>
        <begin position="321"/>
        <end position="349"/>
    </location>
</feature>
<dbReference type="Pfam" id="PF00356">
    <property type="entry name" value="LacI"/>
    <property type="match status" value="1"/>
</dbReference>
<dbReference type="InterPro" id="IPR010982">
    <property type="entry name" value="Lambda_DNA-bd_dom_sf"/>
</dbReference>
<evidence type="ECO:0000313" key="7">
    <source>
        <dbReference type="Proteomes" id="UP000008366"/>
    </source>
</evidence>
<keyword evidence="7" id="KW-1185">Reference proteome</keyword>
<dbReference type="EMBL" id="BAHD01000036">
    <property type="protein sequence ID" value="GAB96374.1"/>
    <property type="molecule type" value="Genomic_DNA"/>
</dbReference>
<dbReference type="RefSeq" id="WP_006592906.1">
    <property type="nucleotide sequence ID" value="NZ_BAHD01000036.1"/>
</dbReference>
<name>K6XC54_9MICO</name>
<organism evidence="6 7">
    <name type="scientific">Kineosphaera limosa NBRC 100340</name>
    <dbReference type="NCBI Taxonomy" id="1184609"/>
    <lineage>
        <taxon>Bacteria</taxon>
        <taxon>Bacillati</taxon>
        <taxon>Actinomycetota</taxon>
        <taxon>Actinomycetes</taxon>
        <taxon>Micrococcales</taxon>
        <taxon>Dermatophilaceae</taxon>
        <taxon>Kineosphaera</taxon>
    </lineage>
</organism>
<dbReference type="Proteomes" id="UP000008366">
    <property type="component" value="Unassembled WGS sequence"/>
</dbReference>
<dbReference type="GO" id="GO:0003700">
    <property type="term" value="F:DNA-binding transcription factor activity"/>
    <property type="evidence" value="ECO:0007669"/>
    <property type="project" value="TreeGrafter"/>
</dbReference>
<evidence type="ECO:0000259" key="5">
    <source>
        <dbReference type="PROSITE" id="PS50932"/>
    </source>
</evidence>
<reference evidence="6 7" key="1">
    <citation type="submission" date="2012-08" db="EMBL/GenBank/DDBJ databases">
        <title>Whole genome shotgun sequence of Kineosphaera limosa NBRC 100340.</title>
        <authorList>
            <person name="Yoshida I."/>
            <person name="Isaki S."/>
            <person name="Hosoyama A."/>
            <person name="Tsuchikane K."/>
            <person name="Katsumata H."/>
            <person name="Ando Y."/>
            <person name="Ohji S."/>
            <person name="Hamada M."/>
            <person name="Tamura T."/>
            <person name="Yamazoe A."/>
            <person name="Yamazaki S."/>
            <person name="Fujita N."/>
        </authorList>
    </citation>
    <scope>NUCLEOTIDE SEQUENCE [LARGE SCALE GENOMIC DNA]</scope>
    <source>
        <strain evidence="6 7">NBRC 100340</strain>
    </source>
</reference>
<evidence type="ECO:0000256" key="1">
    <source>
        <dbReference type="ARBA" id="ARBA00023015"/>
    </source>
</evidence>
<dbReference type="Pfam" id="PF13377">
    <property type="entry name" value="Peripla_BP_3"/>
    <property type="match status" value="1"/>
</dbReference>
<evidence type="ECO:0000313" key="6">
    <source>
        <dbReference type="EMBL" id="GAB96374.1"/>
    </source>
</evidence>
<accession>K6XC54</accession>
<keyword evidence="3" id="KW-0804">Transcription</keyword>
<dbReference type="SMART" id="SM00354">
    <property type="entry name" value="HTH_LACI"/>
    <property type="match status" value="1"/>
</dbReference>
<evidence type="ECO:0000256" key="3">
    <source>
        <dbReference type="ARBA" id="ARBA00023163"/>
    </source>
</evidence>
<keyword evidence="1" id="KW-0805">Transcription regulation</keyword>
<evidence type="ECO:0000256" key="2">
    <source>
        <dbReference type="ARBA" id="ARBA00023125"/>
    </source>
</evidence>
<dbReference type="CDD" id="cd06267">
    <property type="entry name" value="PBP1_LacI_sugar_binding-like"/>
    <property type="match status" value="1"/>
</dbReference>
<gene>
    <name evidence="6" type="ORF">KILIM_036_00010</name>
</gene>
<dbReference type="InterPro" id="IPR046335">
    <property type="entry name" value="LacI/GalR-like_sensor"/>
</dbReference>
<protein>
    <submittedName>
        <fullName evidence="6">Putative LacI family transcriptional regulator</fullName>
    </submittedName>
</protein>
<dbReference type="SUPFAM" id="SSF47413">
    <property type="entry name" value="lambda repressor-like DNA-binding domains"/>
    <property type="match status" value="1"/>
</dbReference>
<dbReference type="AlphaFoldDB" id="K6XC54"/>
<dbReference type="OrthoDB" id="3324394at2"/>
<dbReference type="Gene3D" id="3.40.50.2300">
    <property type="match status" value="2"/>
</dbReference>
<dbReference type="eggNOG" id="COG1609">
    <property type="taxonomic scope" value="Bacteria"/>
</dbReference>
<sequence>MSRTHRAATLADVAAEAGVSLATASRAFNGSTRTVGAELAERVFAAAKRLDYAPNAQAQAMVRGRTNTLGLVVHDIADPYFSAIAAGVSRAADTEGMVTLLLTTLGRQEGWARDLTLMRSQRVRAAILVGSMREDPQELEASRAAVRAYEESGGRVVAITQPQLPADTIVVDNHEGARLLATDLAECGYRRFAVLTGPPQLLTAGDRSRGFRDGALAADLPEPVTVAGDFTRDGGYAAMSELLDRIDEQAADIDCVFAANDVMAVGAMAACRARGVRVPHDLALAGFDDIPTLRDHSPALTTVRLPLEQMGEQALRLVLEPAADEPRHPRVSGEVLLRESTPPRRARSG</sequence>
<dbReference type="Gene3D" id="1.10.260.40">
    <property type="entry name" value="lambda repressor-like DNA-binding domains"/>
    <property type="match status" value="1"/>
</dbReference>
<dbReference type="InterPro" id="IPR000843">
    <property type="entry name" value="HTH_LacI"/>
</dbReference>
<proteinExistence type="predicted"/>
<evidence type="ECO:0000256" key="4">
    <source>
        <dbReference type="SAM" id="MobiDB-lite"/>
    </source>
</evidence>
<dbReference type="InterPro" id="IPR028082">
    <property type="entry name" value="Peripla_BP_I"/>
</dbReference>
<dbReference type="SUPFAM" id="SSF53822">
    <property type="entry name" value="Periplasmic binding protein-like I"/>
    <property type="match status" value="1"/>
</dbReference>
<dbReference type="STRING" id="1184609.KILIM_036_00010"/>
<dbReference type="PANTHER" id="PTHR30146:SF153">
    <property type="entry name" value="LACTOSE OPERON REPRESSOR"/>
    <property type="match status" value="1"/>
</dbReference>
<dbReference type="GO" id="GO:0000976">
    <property type="term" value="F:transcription cis-regulatory region binding"/>
    <property type="evidence" value="ECO:0007669"/>
    <property type="project" value="TreeGrafter"/>
</dbReference>
<dbReference type="PANTHER" id="PTHR30146">
    <property type="entry name" value="LACI-RELATED TRANSCRIPTIONAL REPRESSOR"/>
    <property type="match status" value="1"/>
</dbReference>
<comment type="caution">
    <text evidence="6">The sequence shown here is derived from an EMBL/GenBank/DDBJ whole genome shotgun (WGS) entry which is preliminary data.</text>
</comment>
<dbReference type="CDD" id="cd01392">
    <property type="entry name" value="HTH_LacI"/>
    <property type="match status" value="1"/>
</dbReference>
<feature type="domain" description="HTH lacI-type" evidence="5">
    <location>
        <begin position="8"/>
        <end position="63"/>
    </location>
</feature>
<dbReference type="PROSITE" id="PS50932">
    <property type="entry name" value="HTH_LACI_2"/>
    <property type="match status" value="1"/>
</dbReference>
<keyword evidence="2" id="KW-0238">DNA-binding</keyword>